<gene>
    <name evidence="1" type="ORF">ACFPRH_19770</name>
</gene>
<dbReference type="Proteomes" id="UP001596160">
    <property type="component" value="Unassembled WGS sequence"/>
</dbReference>
<dbReference type="Gene3D" id="2.130.10.10">
    <property type="entry name" value="YVTN repeat-like/Quinoprotein amine dehydrogenase"/>
    <property type="match status" value="1"/>
</dbReference>
<reference evidence="2" key="1">
    <citation type="journal article" date="2019" name="Int. J. Syst. Evol. Microbiol.">
        <title>The Global Catalogue of Microorganisms (GCM) 10K type strain sequencing project: providing services to taxonomists for standard genome sequencing and annotation.</title>
        <authorList>
            <consortium name="The Broad Institute Genomics Platform"/>
            <consortium name="The Broad Institute Genome Sequencing Center for Infectious Disease"/>
            <person name="Wu L."/>
            <person name="Ma J."/>
        </authorList>
    </citation>
    <scope>NUCLEOTIDE SEQUENCE [LARGE SCALE GENOMIC DNA]</scope>
    <source>
        <strain evidence="2">PCU 266</strain>
    </source>
</reference>
<name>A0ABW0ALK6_9ACTN</name>
<dbReference type="EMBL" id="JBHSKP010000012">
    <property type="protein sequence ID" value="MFC5153976.1"/>
    <property type="molecule type" value="Genomic_DNA"/>
</dbReference>
<proteinExistence type="predicted"/>
<keyword evidence="2" id="KW-1185">Reference proteome</keyword>
<sequence>MKMVGGSLVHAGTVYDGRGLQPGGSFVVRRSLVGGAPDWVFRTDLPATSLDADDDTVYAAYDDGEIVILGLGDGTVRGRQRRLTVGAVSAVPTVLTVAEPGRLVIGTGDGRVLLCSISP</sequence>
<accession>A0ABW0ALK6</accession>
<protein>
    <submittedName>
        <fullName evidence="1">Uncharacterized protein</fullName>
    </submittedName>
</protein>
<evidence type="ECO:0000313" key="1">
    <source>
        <dbReference type="EMBL" id="MFC5153976.1"/>
    </source>
</evidence>
<organism evidence="1 2">
    <name type="scientific">Streptomyces amakusaensis</name>
    <dbReference type="NCBI Taxonomy" id="67271"/>
    <lineage>
        <taxon>Bacteria</taxon>
        <taxon>Bacillati</taxon>
        <taxon>Actinomycetota</taxon>
        <taxon>Actinomycetes</taxon>
        <taxon>Kitasatosporales</taxon>
        <taxon>Streptomycetaceae</taxon>
        <taxon>Streptomyces</taxon>
    </lineage>
</organism>
<dbReference type="SUPFAM" id="SSF50998">
    <property type="entry name" value="Quinoprotein alcohol dehydrogenase-like"/>
    <property type="match status" value="1"/>
</dbReference>
<comment type="caution">
    <text evidence="1">The sequence shown here is derived from an EMBL/GenBank/DDBJ whole genome shotgun (WGS) entry which is preliminary data.</text>
</comment>
<dbReference type="InterPro" id="IPR011047">
    <property type="entry name" value="Quinoprotein_ADH-like_sf"/>
</dbReference>
<dbReference type="InterPro" id="IPR015943">
    <property type="entry name" value="WD40/YVTN_repeat-like_dom_sf"/>
</dbReference>
<dbReference type="RefSeq" id="WP_344478753.1">
    <property type="nucleotide sequence ID" value="NZ_BAAASB010000010.1"/>
</dbReference>
<evidence type="ECO:0000313" key="2">
    <source>
        <dbReference type="Proteomes" id="UP001596160"/>
    </source>
</evidence>